<evidence type="ECO:0000313" key="2">
    <source>
        <dbReference type="EMBL" id="KAF8784174.1"/>
    </source>
</evidence>
<evidence type="ECO:0000259" key="1">
    <source>
        <dbReference type="SMART" id="SM00596"/>
    </source>
</evidence>
<protein>
    <recommendedName>
        <fullName evidence="1">Pre-C2HC domain-containing protein</fullName>
    </recommendedName>
</protein>
<sequence length="140" mass="15719">MLRTDQAHKVVIRGLPPPPIEEIKEDLEREGFTVVSITQLSKFQTKSPMPLFYAQIANGPLSETVYTLTEMFGTKISVERYRAKRLVQLKQPTEGKSYASVIKKSVSVSGTQTKRVVIVTTDTDSDRIPDTPIAEQRPNK</sequence>
<dbReference type="Proteomes" id="UP000807504">
    <property type="component" value="Unassembled WGS sequence"/>
</dbReference>
<evidence type="ECO:0000313" key="3">
    <source>
        <dbReference type="Proteomes" id="UP000807504"/>
    </source>
</evidence>
<reference evidence="2" key="1">
    <citation type="journal article" date="2020" name="bioRxiv">
        <title>Chromosome-level reference genome of the European wasp spider Argiope bruennichi: a resource for studies on range expansion and evolutionary adaptation.</title>
        <authorList>
            <person name="Sheffer M.M."/>
            <person name="Hoppe A."/>
            <person name="Krehenwinkel H."/>
            <person name="Uhl G."/>
            <person name="Kuss A.W."/>
            <person name="Jensen L."/>
            <person name="Jensen C."/>
            <person name="Gillespie R.G."/>
            <person name="Hoff K.J."/>
            <person name="Prost S."/>
        </authorList>
    </citation>
    <scope>NUCLEOTIDE SEQUENCE</scope>
</reference>
<accession>A0A8T0EZ92</accession>
<feature type="non-terminal residue" evidence="2">
    <location>
        <position position="1"/>
    </location>
</feature>
<dbReference type="SMART" id="SM00596">
    <property type="entry name" value="PRE_C2HC"/>
    <property type="match status" value="1"/>
</dbReference>
<reference evidence="2" key="2">
    <citation type="submission" date="2020-06" db="EMBL/GenBank/DDBJ databases">
        <authorList>
            <person name="Sheffer M."/>
        </authorList>
    </citation>
    <scope>NUCLEOTIDE SEQUENCE</scope>
</reference>
<gene>
    <name evidence="2" type="ORF">HNY73_011596</name>
</gene>
<comment type="caution">
    <text evidence="2">The sequence shown here is derived from an EMBL/GenBank/DDBJ whole genome shotgun (WGS) entry which is preliminary data.</text>
</comment>
<keyword evidence="3" id="KW-1185">Reference proteome</keyword>
<dbReference type="EMBL" id="JABXBU010000296">
    <property type="protein sequence ID" value="KAF8784174.1"/>
    <property type="molecule type" value="Genomic_DNA"/>
</dbReference>
<organism evidence="2 3">
    <name type="scientific">Argiope bruennichi</name>
    <name type="common">Wasp spider</name>
    <name type="synonym">Aranea bruennichi</name>
    <dbReference type="NCBI Taxonomy" id="94029"/>
    <lineage>
        <taxon>Eukaryota</taxon>
        <taxon>Metazoa</taxon>
        <taxon>Ecdysozoa</taxon>
        <taxon>Arthropoda</taxon>
        <taxon>Chelicerata</taxon>
        <taxon>Arachnida</taxon>
        <taxon>Araneae</taxon>
        <taxon>Araneomorphae</taxon>
        <taxon>Entelegynae</taxon>
        <taxon>Araneoidea</taxon>
        <taxon>Araneidae</taxon>
        <taxon>Argiope</taxon>
    </lineage>
</organism>
<feature type="domain" description="Pre-C2HC" evidence="1">
    <location>
        <begin position="20"/>
        <end position="87"/>
    </location>
</feature>
<proteinExistence type="predicted"/>
<dbReference type="Pfam" id="PF07530">
    <property type="entry name" value="PRE_C2HC"/>
    <property type="match status" value="1"/>
</dbReference>
<dbReference type="AlphaFoldDB" id="A0A8T0EZ92"/>
<name>A0A8T0EZ92_ARGBR</name>
<dbReference type="InterPro" id="IPR006579">
    <property type="entry name" value="Pre_C2HC_dom"/>
</dbReference>